<dbReference type="InterPro" id="IPR005299">
    <property type="entry name" value="MeTrfase_7"/>
</dbReference>
<name>A0A7I4DUY7_PHYPA</name>
<reference evidence="3" key="3">
    <citation type="submission" date="2020-12" db="UniProtKB">
        <authorList>
            <consortium name="EnsemblPlants"/>
        </authorList>
    </citation>
    <scope>IDENTIFICATION</scope>
</reference>
<sequence length="381" mass="43405">MERIMWMNGGNGETSYDRMSVVQAYALKSLQPSLAEAVHIMNLHINPSLLRIADFGSATGRNSLACMDFVVACIRREYQSRNSLMPEIQAFFNDLPANDFNTLFSLLPPMKGAEEPGAGLVREYFAAGVPGSFYRRLFLRDIPALFALDFTGTLQIPAEVTDPESELYNRGSCWIMGGKPSIAQAFAEQSKTDLRKFLQCRAAELVPGGILHCYLSGRADCADPTNQTIPERQHRFMTGYDFEGAWDDLIEEGIITEETWDAFNLPIYIPSLEEIQDCINTVGGFEVIRLEHLEDLELYSDDARMRMLQEPKKCAKFSSWVRSLVEPLMVVHMGSECTDEWFLRHERRVATRCRSMLHNRQEQEHYKFLSADFLLVVLKKL</sequence>
<evidence type="ECO:0000256" key="1">
    <source>
        <dbReference type="ARBA" id="ARBA00022723"/>
    </source>
</evidence>
<dbReference type="AlphaFoldDB" id="A0A7I4DUY7"/>
<dbReference type="SUPFAM" id="SSF53335">
    <property type="entry name" value="S-adenosyl-L-methionine-dependent methyltransferases"/>
    <property type="match status" value="1"/>
</dbReference>
<dbReference type="Gene3D" id="1.10.1200.270">
    <property type="entry name" value="Methyltransferase, alpha-helical capping domain"/>
    <property type="match status" value="1"/>
</dbReference>
<dbReference type="GO" id="GO:0032259">
    <property type="term" value="P:methylation"/>
    <property type="evidence" value="ECO:0000318"/>
    <property type="project" value="GO_Central"/>
</dbReference>
<keyword evidence="2" id="KW-0460">Magnesium</keyword>
<dbReference type="PANTHER" id="PTHR31009">
    <property type="entry name" value="S-ADENOSYL-L-METHIONINE:CARBOXYL METHYLTRANSFERASE FAMILY PROTEIN"/>
    <property type="match status" value="1"/>
</dbReference>
<reference evidence="3 4" key="2">
    <citation type="journal article" date="2018" name="Plant J.">
        <title>The Physcomitrella patens chromosome-scale assembly reveals moss genome structure and evolution.</title>
        <authorList>
            <person name="Lang D."/>
            <person name="Ullrich K.K."/>
            <person name="Murat F."/>
            <person name="Fuchs J."/>
            <person name="Jenkins J."/>
            <person name="Haas F.B."/>
            <person name="Piednoel M."/>
            <person name="Gundlach H."/>
            <person name="Van Bel M."/>
            <person name="Meyberg R."/>
            <person name="Vives C."/>
            <person name="Morata J."/>
            <person name="Symeonidi A."/>
            <person name="Hiss M."/>
            <person name="Muchero W."/>
            <person name="Kamisugi Y."/>
            <person name="Saleh O."/>
            <person name="Blanc G."/>
            <person name="Decker E.L."/>
            <person name="van Gessel N."/>
            <person name="Grimwood J."/>
            <person name="Hayes R.D."/>
            <person name="Graham S.W."/>
            <person name="Gunter L.E."/>
            <person name="McDaniel S.F."/>
            <person name="Hoernstein S.N.W."/>
            <person name="Larsson A."/>
            <person name="Li F.W."/>
            <person name="Perroud P.F."/>
            <person name="Phillips J."/>
            <person name="Ranjan P."/>
            <person name="Rokshar D.S."/>
            <person name="Rothfels C.J."/>
            <person name="Schneider L."/>
            <person name="Shu S."/>
            <person name="Stevenson D.W."/>
            <person name="Thummler F."/>
            <person name="Tillich M."/>
            <person name="Villarreal Aguilar J.C."/>
            <person name="Widiez T."/>
            <person name="Wong G.K."/>
            <person name="Wymore A."/>
            <person name="Zhang Y."/>
            <person name="Zimmer A.D."/>
            <person name="Quatrano R.S."/>
            <person name="Mayer K.F.X."/>
            <person name="Goodstein D."/>
            <person name="Casacuberta J.M."/>
            <person name="Vandepoele K."/>
            <person name="Reski R."/>
            <person name="Cuming A.C."/>
            <person name="Tuskan G.A."/>
            <person name="Maumus F."/>
            <person name="Salse J."/>
            <person name="Schmutz J."/>
            <person name="Rensing S.A."/>
        </authorList>
    </citation>
    <scope>NUCLEOTIDE SEQUENCE [LARGE SCALE GENOMIC DNA]</scope>
    <source>
        <strain evidence="3 4">cv. Gransden 2004</strain>
    </source>
</reference>
<proteinExistence type="predicted"/>
<keyword evidence="1" id="KW-0479">Metal-binding</keyword>
<organism evidence="3 4">
    <name type="scientific">Physcomitrium patens</name>
    <name type="common">Spreading-leaved earth moss</name>
    <name type="synonym">Physcomitrella patens</name>
    <dbReference type="NCBI Taxonomy" id="3218"/>
    <lineage>
        <taxon>Eukaryota</taxon>
        <taxon>Viridiplantae</taxon>
        <taxon>Streptophyta</taxon>
        <taxon>Embryophyta</taxon>
        <taxon>Bryophyta</taxon>
        <taxon>Bryophytina</taxon>
        <taxon>Bryopsida</taxon>
        <taxon>Funariidae</taxon>
        <taxon>Funariales</taxon>
        <taxon>Funariaceae</taxon>
        <taxon>Physcomitrium</taxon>
    </lineage>
</organism>
<dbReference type="Proteomes" id="UP000006727">
    <property type="component" value="Chromosome 5"/>
</dbReference>
<evidence type="ECO:0000256" key="2">
    <source>
        <dbReference type="ARBA" id="ARBA00022842"/>
    </source>
</evidence>
<dbReference type="InterPro" id="IPR029063">
    <property type="entry name" value="SAM-dependent_MTases_sf"/>
</dbReference>
<reference evidence="3 4" key="1">
    <citation type="journal article" date="2008" name="Science">
        <title>The Physcomitrella genome reveals evolutionary insights into the conquest of land by plants.</title>
        <authorList>
            <person name="Rensing S."/>
            <person name="Lang D."/>
            <person name="Zimmer A."/>
            <person name="Terry A."/>
            <person name="Salamov A."/>
            <person name="Shapiro H."/>
            <person name="Nishiyama T."/>
            <person name="Perroud P.-F."/>
            <person name="Lindquist E."/>
            <person name="Kamisugi Y."/>
            <person name="Tanahashi T."/>
            <person name="Sakakibara K."/>
            <person name="Fujita T."/>
            <person name="Oishi K."/>
            <person name="Shin-I T."/>
            <person name="Kuroki Y."/>
            <person name="Toyoda A."/>
            <person name="Suzuki Y."/>
            <person name="Hashimoto A."/>
            <person name="Yamaguchi K."/>
            <person name="Sugano A."/>
            <person name="Kohara Y."/>
            <person name="Fujiyama A."/>
            <person name="Anterola A."/>
            <person name="Aoki S."/>
            <person name="Ashton N."/>
            <person name="Barbazuk W.B."/>
            <person name="Barker E."/>
            <person name="Bennetzen J."/>
            <person name="Bezanilla M."/>
            <person name="Blankenship R."/>
            <person name="Cho S.H."/>
            <person name="Dutcher S."/>
            <person name="Estelle M."/>
            <person name="Fawcett J.A."/>
            <person name="Gundlach H."/>
            <person name="Hanada K."/>
            <person name="Heyl A."/>
            <person name="Hicks K.A."/>
            <person name="Hugh J."/>
            <person name="Lohr M."/>
            <person name="Mayer K."/>
            <person name="Melkozernov A."/>
            <person name="Murata T."/>
            <person name="Nelson D."/>
            <person name="Pils B."/>
            <person name="Prigge M."/>
            <person name="Reiss B."/>
            <person name="Renner T."/>
            <person name="Rombauts S."/>
            <person name="Rushton P."/>
            <person name="Sanderfoot A."/>
            <person name="Schween G."/>
            <person name="Shiu S.-H."/>
            <person name="Stueber K."/>
            <person name="Theodoulou F.L."/>
            <person name="Tu H."/>
            <person name="Van de Peer Y."/>
            <person name="Verrier P.J."/>
            <person name="Waters E."/>
            <person name="Wood A."/>
            <person name="Yang L."/>
            <person name="Cove D."/>
            <person name="Cuming A."/>
            <person name="Hasebe M."/>
            <person name="Lucas S."/>
            <person name="Mishler D.B."/>
            <person name="Reski R."/>
            <person name="Grigoriev I."/>
            <person name="Quatrano R.S."/>
            <person name="Boore J.L."/>
        </authorList>
    </citation>
    <scope>NUCLEOTIDE SEQUENCE [LARGE SCALE GENOMIC DNA]</scope>
    <source>
        <strain evidence="3 4">cv. Gransden 2004</strain>
    </source>
</reference>
<keyword evidence="4" id="KW-1185">Reference proteome</keyword>
<accession>A0A7I4DUY7</accession>
<evidence type="ECO:0000313" key="4">
    <source>
        <dbReference type="Proteomes" id="UP000006727"/>
    </source>
</evidence>
<protein>
    <submittedName>
        <fullName evidence="3">Uncharacterized protein</fullName>
    </submittedName>
</protein>
<dbReference type="GO" id="GO:0046872">
    <property type="term" value="F:metal ion binding"/>
    <property type="evidence" value="ECO:0007669"/>
    <property type="project" value="UniProtKB-KW"/>
</dbReference>
<dbReference type="InParanoid" id="A0A7I4DUY7"/>
<evidence type="ECO:0000313" key="3">
    <source>
        <dbReference type="EnsemblPlants" id="Pp3c5_3220V3.2"/>
    </source>
</evidence>
<dbReference type="Gene3D" id="3.40.50.150">
    <property type="entry name" value="Vaccinia Virus protein VP39"/>
    <property type="match status" value="1"/>
</dbReference>
<dbReference type="Pfam" id="PF03492">
    <property type="entry name" value="Methyltransf_7"/>
    <property type="match status" value="1"/>
</dbReference>
<dbReference type="EnsemblPlants" id="Pp3c5_3220V3.2">
    <property type="protein sequence ID" value="Pp3c5_3220V3.2"/>
    <property type="gene ID" value="Pp3c5_3220"/>
</dbReference>
<dbReference type="GO" id="GO:0008757">
    <property type="term" value="F:S-adenosylmethionine-dependent methyltransferase activity"/>
    <property type="evidence" value="ECO:0000318"/>
    <property type="project" value="GO_Central"/>
</dbReference>
<dbReference type="InterPro" id="IPR042086">
    <property type="entry name" value="MeTrfase_capping"/>
</dbReference>
<dbReference type="Gramene" id="Pp3c5_3220V3.2">
    <property type="protein sequence ID" value="Pp3c5_3220V3.2"/>
    <property type="gene ID" value="Pp3c5_3220"/>
</dbReference>
<dbReference type="EMBL" id="ABEU02000005">
    <property type="status" value="NOT_ANNOTATED_CDS"/>
    <property type="molecule type" value="Genomic_DNA"/>
</dbReference>